<dbReference type="EMBL" id="GBXM01011926">
    <property type="protein sequence ID" value="JAH96651.1"/>
    <property type="molecule type" value="Transcribed_RNA"/>
</dbReference>
<reference evidence="1" key="2">
    <citation type="journal article" date="2015" name="Fish Shellfish Immunol.">
        <title>Early steps in the European eel (Anguilla anguilla)-Vibrio vulnificus interaction in the gills: Role of the RtxA13 toxin.</title>
        <authorList>
            <person name="Callol A."/>
            <person name="Pajuelo D."/>
            <person name="Ebbesson L."/>
            <person name="Teles M."/>
            <person name="MacKenzie S."/>
            <person name="Amaro C."/>
        </authorList>
    </citation>
    <scope>NUCLEOTIDE SEQUENCE</scope>
</reference>
<name>A0A0E9X2F1_ANGAN</name>
<reference evidence="1" key="1">
    <citation type="submission" date="2014-11" db="EMBL/GenBank/DDBJ databases">
        <authorList>
            <person name="Amaro Gonzalez C."/>
        </authorList>
    </citation>
    <scope>NUCLEOTIDE SEQUENCE</scope>
</reference>
<organism evidence="1">
    <name type="scientific">Anguilla anguilla</name>
    <name type="common">European freshwater eel</name>
    <name type="synonym">Muraena anguilla</name>
    <dbReference type="NCBI Taxonomy" id="7936"/>
    <lineage>
        <taxon>Eukaryota</taxon>
        <taxon>Metazoa</taxon>
        <taxon>Chordata</taxon>
        <taxon>Craniata</taxon>
        <taxon>Vertebrata</taxon>
        <taxon>Euteleostomi</taxon>
        <taxon>Actinopterygii</taxon>
        <taxon>Neopterygii</taxon>
        <taxon>Teleostei</taxon>
        <taxon>Anguilliformes</taxon>
        <taxon>Anguillidae</taxon>
        <taxon>Anguilla</taxon>
    </lineage>
</organism>
<evidence type="ECO:0000313" key="1">
    <source>
        <dbReference type="EMBL" id="JAH96651.1"/>
    </source>
</evidence>
<protein>
    <submittedName>
        <fullName evidence="1">Uncharacterized protein</fullName>
    </submittedName>
</protein>
<dbReference type="AlphaFoldDB" id="A0A0E9X2F1"/>
<proteinExistence type="predicted"/>
<sequence length="50" mass="5845">MTPTLSMNVLIWINYECTAYKHLYCFLNVSAVSLKVQLFSNQIFLCNLKQ</sequence>
<accession>A0A0E9X2F1</accession>